<protein>
    <submittedName>
        <fullName evidence="1">Uncharacterized protein</fullName>
    </submittedName>
</protein>
<proteinExistence type="predicted"/>
<keyword evidence="2" id="KW-1185">Reference proteome</keyword>
<evidence type="ECO:0000313" key="2">
    <source>
        <dbReference type="Proteomes" id="UP001215598"/>
    </source>
</evidence>
<accession>A0AAD7MM54</accession>
<dbReference type="EMBL" id="JARKIB010000214">
    <property type="protein sequence ID" value="KAJ7723074.1"/>
    <property type="molecule type" value="Genomic_DNA"/>
</dbReference>
<comment type="caution">
    <text evidence="1">The sequence shown here is derived from an EMBL/GenBank/DDBJ whole genome shotgun (WGS) entry which is preliminary data.</text>
</comment>
<organism evidence="1 2">
    <name type="scientific">Mycena metata</name>
    <dbReference type="NCBI Taxonomy" id="1033252"/>
    <lineage>
        <taxon>Eukaryota</taxon>
        <taxon>Fungi</taxon>
        <taxon>Dikarya</taxon>
        <taxon>Basidiomycota</taxon>
        <taxon>Agaricomycotina</taxon>
        <taxon>Agaricomycetes</taxon>
        <taxon>Agaricomycetidae</taxon>
        <taxon>Agaricales</taxon>
        <taxon>Marasmiineae</taxon>
        <taxon>Mycenaceae</taxon>
        <taxon>Mycena</taxon>
    </lineage>
</organism>
<gene>
    <name evidence="1" type="ORF">B0H16DRAFT_1737434</name>
</gene>
<dbReference type="Proteomes" id="UP001215598">
    <property type="component" value="Unassembled WGS sequence"/>
</dbReference>
<reference evidence="1" key="1">
    <citation type="submission" date="2023-03" db="EMBL/GenBank/DDBJ databases">
        <title>Massive genome expansion in bonnet fungi (Mycena s.s.) driven by repeated elements and novel gene families across ecological guilds.</title>
        <authorList>
            <consortium name="Lawrence Berkeley National Laboratory"/>
            <person name="Harder C.B."/>
            <person name="Miyauchi S."/>
            <person name="Viragh M."/>
            <person name="Kuo A."/>
            <person name="Thoen E."/>
            <person name="Andreopoulos B."/>
            <person name="Lu D."/>
            <person name="Skrede I."/>
            <person name="Drula E."/>
            <person name="Henrissat B."/>
            <person name="Morin E."/>
            <person name="Kohler A."/>
            <person name="Barry K."/>
            <person name="LaButti K."/>
            <person name="Morin E."/>
            <person name="Salamov A."/>
            <person name="Lipzen A."/>
            <person name="Mereny Z."/>
            <person name="Hegedus B."/>
            <person name="Baldrian P."/>
            <person name="Stursova M."/>
            <person name="Weitz H."/>
            <person name="Taylor A."/>
            <person name="Grigoriev I.V."/>
            <person name="Nagy L.G."/>
            <person name="Martin F."/>
            <person name="Kauserud H."/>
        </authorList>
    </citation>
    <scope>NUCLEOTIDE SEQUENCE</scope>
    <source>
        <strain evidence="1">CBHHK182m</strain>
    </source>
</reference>
<dbReference type="AlphaFoldDB" id="A0AAD7MM54"/>
<name>A0AAD7MM54_9AGAR</name>
<sequence>MPASHPKDRVTGISIREVPSNLSKEVFKTNIRAVADSLMSLPVCKKNILRYDLIFQTPVLAAEMRTLGLPESRSHIASIAECESVAHFAEVFGHADARTFFVDVVTKLELQAAVDSDQFRDKLEGLADRLLALPVWEKAIVTYSMLLPQRMDTSFQSTDAILRALGLPAPEPVAVLIAEAKSPDHYAEFPTEFMRELELHANASLF</sequence>
<evidence type="ECO:0000313" key="1">
    <source>
        <dbReference type="EMBL" id="KAJ7723074.1"/>
    </source>
</evidence>